<evidence type="ECO:0000313" key="2">
    <source>
        <dbReference type="Proteomes" id="UP000885148"/>
    </source>
</evidence>
<dbReference type="AlphaFoldDB" id="A0A9P3Z5E3"/>
<dbReference type="EMBL" id="DAESCB010000005">
    <property type="protein sequence ID" value="HBH7042173.1"/>
    <property type="molecule type" value="Genomic_DNA"/>
</dbReference>
<comment type="caution">
    <text evidence="1">The sequence shown here is derived from an EMBL/GenBank/DDBJ whole genome shotgun (WGS) entry which is preliminary data.</text>
</comment>
<sequence length="305" mass="35647">MEVYSSFSNIINFKRSNIPIQGIYKRYAILFDKIIFNRYGCPIGDHDLFTSLPEYISTFASDEEDFKQKLNLSKNKKFQDLFIDLWDLSENPEKLNHEASEYVSEHQSEMISKFSWGRTLIDKEMGIHNHDREYKAASIVWGDISSDLGFNFLLKNKYKSLHINFAPVVASAVNSAQHTSNIENLFTTDLIIPSFEELTWDQILELREDKYIKAFRKKYFSIEMNDKNIDLELNFDLDSALWDLALQIKPNITKSSMEAVLSNLPLPTVINPFGIYYGAREIIKNYKNKRNHSWIYFIQSAKNKT</sequence>
<dbReference type="Proteomes" id="UP000885148">
    <property type="component" value="Unassembled WGS sequence"/>
</dbReference>
<reference evidence="1" key="2">
    <citation type="submission" date="2021-07" db="EMBL/GenBank/DDBJ databases">
        <authorList>
            <consortium name="NCBI Pathogen Detection Project"/>
        </authorList>
    </citation>
    <scope>NUCLEOTIDE SEQUENCE</scope>
    <source>
        <strain evidence="1">91871</strain>
    </source>
</reference>
<gene>
    <name evidence="1" type="ORF">KV121_002233</name>
</gene>
<protein>
    <recommendedName>
        <fullName evidence="3">DUF2971 domain-containing protein</fullName>
    </recommendedName>
</protein>
<organism evidence="1 2">
    <name type="scientific">Citrobacter freundii</name>
    <dbReference type="NCBI Taxonomy" id="546"/>
    <lineage>
        <taxon>Bacteria</taxon>
        <taxon>Pseudomonadati</taxon>
        <taxon>Pseudomonadota</taxon>
        <taxon>Gammaproteobacteria</taxon>
        <taxon>Enterobacterales</taxon>
        <taxon>Enterobacteriaceae</taxon>
        <taxon>Citrobacter</taxon>
        <taxon>Citrobacter freundii complex</taxon>
    </lineage>
</organism>
<evidence type="ECO:0008006" key="3">
    <source>
        <dbReference type="Google" id="ProtNLM"/>
    </source>
</evidence>
<reference evidence="1" key="1">
    <citation type="journal article" date="2018" name="Genome Biol.">
        <title>SKESA: strategic k-mer extension for scrupulous assemblies.</title>
        <authorList>
            <person name="Souvorov A."/>
            <person name="Agarwala R."/>
            <person name="Lipman D.J."/>
        </authorList>
    </citation>
    <scope>NUCLEOTIDE SEQUENCE</scope>
    <source>
        <strain evidence="1">91871</strain>
    </source>
</reference>
<proteinExistence type="predicted"/>
<dbReference type="RefSeq" id="WP_057101910.1">
    <property type="nucleotide sequence ID" value="NZ_JRST01000009.1"/>
</dbReference>
<accession>A0A9P3Z5E3</accession>
<evidence type="ECO:0000313" key="1">
    <source>
        <dbReference type="EMBL" id="HBH7042173.1"/>
    </source>
</evidence>
<name>A0A9P3Z5E3_CITFR</name>